<organism evidence="9 10">
    <name type="scientific">Blautia luti DSM 14534 = JCM 17040</name>
    <dbReference type="NCBI Taxonomy" id="649762"/>
    <lineage>
        <taxon>Bacteria</taxon>
        <taxon>Bacillati</taxon>
        <taxon>Bacillota</taxon>
        <taxon>Clostridia</taxon>
        <taxon>Lachnospirales</taxon>
        <taxon>Lachnospiraceae</taxon>
        <taxon>Blautia</taxon>
    </lineage>
</organism>
<dbReference type="Pfam" id="PF02631">
    <property type="entry name" value="RecX_HTH2"/>
    <property type="match status" value="1"/>
</dbReference>
<reference evidence="9 10" key="1">
    <citation type="submission" date="2019-11" db="EMBL/GenBank/DDBJ databases">
        <title>Draft genome sequence of Blautia luti DSM 14534T, isolated from human stool.</title>
        <authorList>
            <person name="Ortiz R."/>
            <person name="Melis-Arcos F."/>
            <person name="Covarrubias P."/>
            <person name="Cardenas J.P."/>
            <person name="Perez-Donoso J."/>
            <person name="Almonacid D."/>
        </authorList>
    </citation>
    <scope>NUCLEOTIDE SEQUENCE [LARGE SCALE GENOMIC DNA]</scope>
    <source>
        <strain evidence="9 10">DSM 14534</strain>
    </source>
</reference>
<dbReference type="PANTHER" id="PTHR33602">
    <property type="entry name" value="REGULATORY PROTEIN RECX FAMILY PROTEIN"/>
    <property type="match status" value="1"/>
</dbReference>
<dbReference type="InterPro" id="IPR053925">
    <property type="entry name" value="RecX_HTH_3rd"/>
</dbReference>
<evidence type="ECO:0000313" key="10">
    <source>
        <dbReference type="Proteomes" id="UP000437824"/>
    </source>
</evidence>
<evidence type="ECO:0000256" key="1">
    <source>
        <dbReference type="ARBA" id="ARBA00004496"/>
    </source>
</evidence>
<evidence type="ECO:0000259" key="8">
    <source>
        <dbReference type="Pfam" id="PF21982"/>
    </source>
</evidence>
<dbReference type="PANTHER" id="PTHR33602:SF1">
    <property type="entry name" value="REGULATORY PROTEIN RECX FAMILY PROTEIN"/>
    <property type="match status" value="1"/>
</dbReference>
<sequence length="167" mass="19346">MQFLSEEHKRAAKKAMKLLEHMDRTEKGLRDRLHQAGFGQDAIEAAMAYVESYGYIDDYRYARTYIAYRMDSKSRQKVLQELAAKGVDRSVAAAAWEEEAALHAPDEREILRREVEKKYAPGARLDEKEMRRLYGYLGRRGFQFSDISGVLEELKIQVTPYSNTENS</sequence>
<dbReference type="EMBL" id="WMBC01000005">
    <property type="protein sequence ID" value="MTD61219.1"/>
    <property type="molecule type" value="Genomic_DNA"/>
</dbReference>
<evidence type="ECO:0000313" key="9">
    <source>
        <dbReference type="EMBL" id="MTD61219.1"/>
    </source>
</evidence>
<comment type="caution">
    <text evidence="9">The sequence shown here is derived from an EMBL/GenBank/DDBJ whole genome shotgun (WGS) entry which is preliminary data.</text>
</comment>
<dbReference type="RefSeq" id="WP_118508404.1">
    <property type="nucleotide sequence ID" value="NZ_WMBC01000005.1"/>
</dbReference>
<evidence type="ECO:0000259" key="7">
    <source>
        <dbReference type="Pfam" id="PF21981"/>
    </source>
</evidence>
<dbReference type="AlphaFoldDB" id="A0A844GIX0"/>
<dbReference type="Pfam" id="PF21982">
    <property type="entry name" value="RecX_HTH1"/>
    <property type="match status" value="1"/>
</dbReference>
<dbReference type="GO" id="GO:0005737">
    <property type="term" value="C:cytoplasm"/>
    <property type="evidence" value="ECO:0007669"/>
    <property type="project" value="UniProtKB-SubCell"/>
</dbReference>
<feature type="domain" description="RecX second three-helical" evidence="6">
    <location>
        <begin position="57"/>
        <end position="95"/>
    </location>
</feature>
<comment type="similarity">
    <text evidence="2 5">Belongs to the RecX family.</text>
</comment>
<dbReference type="InterPro" id="IPR053926">
    <property type="entry name" value="RecX_HTH_1st"/>
</dbReference>
<dbReference type="InterPro" id="IPR003783">
    <property type="entry name" value="Regulatory_RecX"/>
</dbReference>
<dbReference type="GO" id="GO:0006282">
    <property type="term" value="P:regulation of DNA repair"/>
    <property type="evidence" value="ECO:0007669"/>
    <property type="project" value="UniProtKB-UniRule"/>
</dbReference>
<feature type="domain" description="RecX third three-helical" evidence="7">
    <location>
        <begin position="106"/>
        <end position="151"/>
    </location>
</feature>
<feature type="domain" description="RecX first three-helical" evidence="8">
    <location>
        <begin position="14"/>
        <end position="48"/>
    </location>
</feature>
<gene>
    <name evidence="5" type="primary">recX</name>
    <name evidence="9" type="ORF">GKZ57_08045</name>
</gene>
<keyword evidence="4 5" id="KW-0963">Cytoplasm</keyword>
<dbReference type="InterPro" id="IPR053924">
    <property type="entry name" value="RecX_HTH_2nd"/>
</dbReference>
<dbReference type="InterPro" id="IPR036388">
    <property type="entry name" value="WH-like_DNA-bd_sf"/>
</dbReference>
<comment type="subcellular location">
    <subcellularLocation>
        <location evidence="1 5">Cytoplasm</location>
    </subcellularLocation>
</comment>
<dbReference type="Pfam" id="PF21981">
    <property type="entry name" value="RecX_HTH3"/>
    <property type="match status" value="1"/>
</dbReference>
<comment type="function">
    <text evidence="5">Modulates RecA activity.</text>
</comment>
<evidence type="ECO:0000256" key="4">
    <source>
        <dbReference type="ARBA" id="ARBA00022490"/>
    </source>
</evidence>
<name>A0A844GIX0_9FIRM</name>
<evidence type="ECO:0000256" key="3">
    <source>
        <dbReference type="ARBA" id="ARBA00018111"/>
    </source>
</evidence>
<dbReference type="Proteomes" id="UP000437824">
    <property type="component" value="Unassembled WGS sequence"/>
</dbReference>
<protein>
    <recommendedName>
        <fullName evidence="3 5">Regulatory protein RecX</fullName>
    </recommendedName>
</protein>
<evidence type="ECO:0000256" key="5">
    <source>
        <dbReference type="HAMAP-Rule" id="MF_01114"/>
    </source>
</evidence>
<evidence type="ECO:0000259" key="6">
    <source>
        <dbReference type="Pfam" id="PF02631"/>
    </source>
</evidence>
<dbReference type="Gene3D" id="1.10.10.10">
    <property type="entry name" value="Winged helix-like DNA-binding domain superfamily/Winged helix DNA-binding domain"/>
    <property type="match status" value="3"/>
</dbReference>
<evidence type="ECO:0000256" key="2">
    <source>
        <dbReference type="ARBA" id="ARBA00009695"/>
    </source>
</evidence>
<accession>A0A844GIX0</accession>
<dbReference type="HAMAP" id="MF_01114">
    <property type="entry name" value="RecX"/>
    <property type="match status" value="1"/>
</dbReference>
<proteinExistence type="inferred from homology"/>